<sequence>MEEIYKCSQNKFFIVQYRSKAQADSSLKNKVILIQKKNNKQINRALDKSKQVGIFLSCLDEKSFLAFGILQKQCIELDHLTEDQNLNLSIFQGNQESFFKVDWTLKGLLSYEKTQNIKNDLNEQFSVSQSKEVQELSNLIAEELYSLLRKQKPHIPQQIDDSKTRIKKKSQSRSRSRNREREREKSYDKRRQSKDTNDDRERKQKQNYREDSYRSSYDRHKKTRRSSDRKNKDRRSRDSKRNKRRTQDMKSEDRKNRDKKNRSSQNKWQFHQEFVDDNIEQVHAEVKLKEQDILEKEKNLREICERERAKEQREQRFREFQKKTDKINTQLPIDWEREKRIQYEQDQAKQKDKIQNKNQEREGEKAKEKEREKDKYKDREKQLKEKEYEREKEKERQNEKEKYRHEKKDQNQQSKDKNIHRYEDKQRRNSRDRSRDKSHYENDRGDREKRSKNNRSEKKHKTNKLGLKSYFSRNKSSSLESQNKREIELKKSENSNLQIQKYQEDFKMKREYQYQDEFYSKSVSLSPHQEIIQKQIDILDPVKIPDKIKSSPVQVHLQQQTQIPQLEVLSVPQQNQQIQILVEKKEEFPEIVIQKNNKRVLVVNQDKQQPIQEINITTQYGSMKIIKCAQSNNNQIISAQKQTIQIHQSGSEKIKDRILIKNN</sequence>
<feature type="compositionally biased region" description="Basic and acidic residues" evidence="1">
    <location>
        <begin position="334"/>
        <end position="456"/>
    </location>
</feature>
<dbReference type="PROSITE" id="PS50882">
    <property type="entry name" value="YTH"/>
    <property type="match status" value="1"/>
</dbReference>
<dbReference type="OrthoDB" id="320258at2759"/>
<dbReference type="GO" id="GO:0003723">
    <property type="term" value="F:RNA binding"/>
    <property type="evidence" value="ECO:0007669"/>
    <property type="project" value="InterPro"/>
</dbReference>
<feature type="region of interest" description="Disordered" evidence="1">
    <location>
        <begin position="307"/>
        <end position="487"/>
    </location>
</feature>
<name>A0A8S1P027_9CILI</name>
<protein>
    <recommendedName>
        <fullName evidence="2">YTH domain-containing protein</fullName>
    </recommendedName>
</protein>
<evidence type="ECO:0000259" key="2">
    <source>
        <dbReference type="PROSITE" id="PS50882"/>
    </source>
</evidence>
<feature type="compositionally biased region" description="Basic and acidic residues" evidence="1">
    <location>
        <begin position="177"/>
        <end position="218"/>
    </location>
</feature>
<feature type="compositionally biased region" description="Basic residues" evidence="1">
    <location>
        <begin position="165"/>
        <end position="176"/>
    </location>
</feature>
<accession>A0A8S1P027</accession>
<dbReference type="AlphaFoldDB" id="A0A8S1P027"/>
<organism evidence="3 4">
    <name type="scientific">Paramecium sonneborni</name>
    <dbReference type="NCBI Taxonomy" id="65129"/>
    <lineage>
        <taxon>Eukaryota</taxon>
        <taxon>Sar</taxon>
        <taxon>Alveolata</taxon>
        <taxon>Ciliophora</taxon>
        <taxon>Intramacronucleata</taxon>
        <taxon>Oligohymenophorea</taxon>
        <taxon>Peniculida</taxon>
        <taxon>Parameciidae</taxon>
        <taxon>Paramecium</taxon>
    </lineage>
</organism>
<dbReference type="Pfam" id="PF04146">
    <property type="entry name" value="YTH"/>
    <property type="match status" value="1"/>
</dbReference>
<dbReference type="CDD" id="cd21134">
    <property type="entry name" value="YTH"/>
    <property type="match status" value="1"/>
</dbReference>
<reference evidence="3" key="1">
    <citation type="submission" date="2021-01" db="EMBL/GenBank/DDBJ databases">
        <authorList>
            <consortium name="Genoscope - CEA"/>
            <person name="William W."/>
        </authorList>
    </citation>
    <scope>NUCLEOTIDE SEQUENCE</scope>
</reference>
<feature type="domain" description="YTH" evidence="2">
    <location>
        <begin position="10"/>
        <end position="148"/>
    </location>
</feature>
<keyword evidence="4" id="KW-1185">Reference proteome</keyword>
<dbReference type="InterPro" id="IPR007275">
    <property type="entry name" value="YTH_domain"/>
</dbReference>
<gene>
    <name evidence="3" type="ORF">PSON_ATCC_30995.1.T0640224</name>
</gene>
<dbReference type="EMBL" id="CAJJDN010000064">
    <property type="protein sequence ID" value="CAD8095505.1"/>
    <property type="molecule type" value="Genomic_DNA"/>
</dbReference>
<feature type="compositionally biased region" description="Basic and acidic residues" evidence="1">
    <location>
        <begin position="245"/>
        <end position="256"/>
    </location>
</feature>
<evidence type="ECO:0000313" key="3">
    <source>
        <dbReference type="EMBL" id="CAD8095505.1"/>
    </source>
</evidence>
<evidence type="ECO:0000256" key="1">
    <source>
        <dbReference type="SAM" id="MobiDB-lite"/>
    </source>
</evidence>
<comment type="caution">
    <text evidence="3">The sequence shown here is derived from an EMBL/GenBank/DDBJ whole genome shotgun (WGS) entry which is preliminary data.</text>
</comment>
<feature type="compositionally biased region" description="Basic residues" evidence="1">
    <location>
        <begin position="232"/>
        <end position="244"/>
    </location>
</feature>
<feature type="region of interest" description="Disordered" evidence="1">
    <location>
        <begin position="154"/>
        <end position="267"/>
    </location>
</feature>
<dbReference type="Proteomes" id="UP000692954">
    <property type="component" value="Unassembled WGS sequence"/>
</dbReference>
<feature type="compositionally biased region" description="Polar residues" evidence="1">
    <location>
        <begin position="471"/>
        <end position="481"/>
    </location>
</feature>
<evidence type="ECO:0000313" key="4">
    <source>
        <dbReference type="Proteomes" id="UP000692954"/>
    </source>
</evidence>
<feature type="compositionally biased region" description="Basic and acidic residues" evidence="1">
    <location>
        <begin position="307"/>
        <end position="326"/>
    </location>
</feature>
<proteinExistence type="predicted"/>